<protein>
    <submittedName>
        <fullName evidence="3">Uncharacterized protein</fullName>
    </submittedName>
</protein>
<accession>A0A0W8G2D2</accession>
<feature type="domain" description="DUF8042" evidence="1">
    <location>
        <begin position="76"/>
        <end position="189"/>
    </location>
</feature>
<dbReference type="EMBL" id="LNQE01000343">
    <property type="protein sequence ID" value="KUG27295.1"/>
    <property type="molecule type" value="Genomic_DNA"/>
</dbReference>
<proteinExistence type="predicted"/>
<evidence type="ECO:0000259" key="2">
    <source>
        <dbReference type="Pfam" id="PF26159"/>
    </source>
</evidence>
<comment type="caution">
    <text evidence="3">The sequence shown here is derived from an EMBL/GenBank/DDBJ whole genome shotgun (WGS) entry which is preliminary data.</text>
</comment>
<dbReference type="InterPro" id="IPR058355">
    <property type="entry name" value="DUF8042"/>
</dbReference>
<organism evidence="3">
    <name type="scientific">hydrocarbon metagenome</name>
    <dbReference type="NCBI Taxonomy" id="938273"/>
    <lineage>
        <taxon>unclassified sequences</taxon>
        <taxon>metagenomes</taxon>
        <taxon>ecological metagenomes</taxon>
    </lineage>
</organism>
<name>A0A0W8G2D2_9ZZZZ</name>
<dbReference type="InterPro" id="IPR058356">
    <property type="entry name" value="DUF8043"/>
</dbReference>
<dbReference type="Pfam" id="PF26154">
    <property type="entry name" value="DUF8042"/>
    <property type="match status" value="1"/>
</dbReference>
<evidence type="ECO:0000313" key="3">
    <source>
        <dbReference type="EMBL" id="KUG27295.1"/>
    </source>
</evidence>
<gene>
    <name evidence="3" type="ORF">ASZ90_002853</name>
</gene>
<reference evidence="3" key="1">
    <citation type="journal article" date="2015" name="Proc. Natl. Acad. Sci. U.S.A.">
        <title>Networks of energetic and metabolic interactions define dynamics in microbial communities.</title>
        <authorList>
            <person name="Embree M."/>
            <person name="Liu J.K."/>
            <person name="Al-Bassam M.M."/>
            <person name="Zengler K."/>
        </authorList>
    </citation>
    <scope>NUCLEOTIDE SEQUENCE</scope>
</reference>
<sequence>MIMVDGRETGIGIESFENLEELLLKVMEDDSLEGRVVTDVLVNKEPFSEIYPHQAEDIEASEIQSVEIMTVPAAEMAASIVSELFKVITLMDLGAREVAVLFRQAQDAEGLEVYRDLLDVIQDFMAMVGLLREKFGTTEHPAFVSAADEISSLFSEMLEVVENEDWVLLADLLEYEFIPAVTRWKQVLADLGEDIRITTEG</sequence>
<feature type="domain" description="DUF8043" evidence="2">
    <location>
        <begin position="1"/>
        <end position="71"/>
    </location>
</feature>
<evidence type="ECO:0000259" key="1">
    <source>
        <dbReference type="Pfam" id="PF26154"/>
    </source>
</evidence>
<dbReference type="Pfam" id="PF26159">
    <property type="entry name" value="DUF8043"/>
    <property type="match status" value="1"/>
</dbReference>
<dbReference type="AlphaFoldDB" id="A0A0W8G2D2"/>